<dbReference type="RefSeq" id="WP_100296282.1">
    <property type="nucleotide sequence ID" value="NZ_PHGZ01000008.1"/>
</dbReference>
<proteinExistence type="predicted"/>
<feature type="compositionally biased region" description="Basic and acidic residues" evidence="1">
    <location>
        <begin position="22"/>
        <end position="79"/>
    </location>
</feature>
<dbReference type="EMBL" id="PHGZ01000008">
    <property type="protein sequence ID" value="PJG83344.1"/>
    <property type="molecule type" value="Genomic_DNA"/>
</dbReference>
<organism evidence="2 3">
    <name type="scientific">Caviibacterium pharyngocola</name>
    <dbReference type="NCBI Taxonomy" id="28159"/>
    <lineage>
        <taxon>Bacteria</taxon>
        <taxon>Pseudomonadati</taxon>
        <taxon>Pseudomonadota</taxon>
        <taxon>Gammaproteobacteria</taxon>
        <taxon>Pasteurellales</taxon>
        <taxon>Pasteurellaceae</taxon>
        <taxon>Caviibacterium</taxon>
    </lineage>
</organism>
<protein>
    <submittedName>
        <fullName evidence="2">Uncharacterized protein</fullName>
    </submittedName>
</protein>
<keyword evidence="3" id="KW-1185">Reference proteome</keyword>
<dbReference type="AlphaFoldDB" id="A0A2M8RWU0"/>
<gene>
    <name evidence="2" type="ORF">CVP04_04265</name>
</gene>
<name>A0A2M8RWU0_9PAST</name>
<reference evidence="2 3" key="1">
    <citation type="submission" date="2017-11" db="EMBL/GenBank/DDBJ databases">
        <title>Reclassification of Bisgaard taxon 5 as Caviibacterium pharyngocola gen. nov., sp. nov.</title>
        <authorList>
            <person name="Christensen H."/>
        </authorList>
    </citation>
    <scope>NUCLEOTIDE SEQUENCE [LARGE SCALE GENOMIC DNA]</scope>
    <source>
        <strain evidence="2 3">7_3</strain>
    </source>
</reference>
<feature type="region of interest" description="Disordered" evidence="1">
    <location>
        <begin position="20"/>
        <end position="79"/>
    </location>
</feature>
<sequence length="153" mass="18172">MALPWLIGAAVVAVGAAVAKSISDDNERERENAREREREIERDAERRREEARREEARREEARREEARREEARRREAEQKRYRNAVQKLEMFVKDHQLKLTDSMKADLETNQVGKVRTKLLANWEKKNNNPTQKELQEKYDTISELIRGLDDEQ</sequence>
<evidence type="ECO:0000313" key="2">
    <source>
        <dbReference type="EMBL" id="PJG83344.1"/>
    </source>
</evidence>
<dbReference type="Proteomes" id="UP000230282">
    <property type="component" value="Unassembled WGS sequence"/>
</dbReference>
<evidence type="ECO:0000313" key="3">
    <source>
        <dbReference type="Proteomes" id="UP000230282"/>
    </source>
</evidence>
<evidence type="ECO:0000256" key="1">
    <source>
        <dbReference type="SAM" id="MobiDB-lite"/>
    </source>
</evidence>
<comment type="caution">
    <text evidence="2">The sequence shown here is derived from an EMBL/GenBank/DDBJ whole genome shotgun (WGS) entry which is preliminary data.</text>
</comment>
<accession>A0A2M8RWU0</accession>